<dbReference type="Proteomes" id="UP000317835">
    <property type="component" value="Chromosome"/>
</dbReference>
<evidence type="ECO:0000313" key="4">
    <source>
        <dbReference type="EMBL" id="QDV32333.1"/>
    </source>
</evidence>
<reference evidence="4 5" key="1">
    <citation type="submission" date="2019-02" db="EMBL/GenBank/DDBJ databases">
        <title>Deep-cultivation of Planctomycetes and their phenomic and genomic characterization uncovers novel biology.</title>
        <authorList>
            <person name="Wiegand S."/>
            <person name="Jogler M."/>
            <person name="Boedeker C."/>
            <person name="Pinto D."/>
            <person name="Vollmers J."/>
            <person name="Rivas-Marin E."/>
            <person name="Kohn T."/>
            <person name="Peeters S.H."/>
            <person name="Heuer A."/>
            <person name="Rast P."/>
            <person name="Oberbeckmann S."/>
            <person name="Bunk B."/>
            <person name="Jeske O."/>
            <person name="Meyerdierks A."/>
            <person name="Storesund J.E."/>
            <person name="Kallscheuer N."/>
            <person name="Luecker S."/>
            <person name="Lage O.M."/>
            <person name="Pohl T."/>
            <person name="Merkel B.J."/>
            <person name="Hornburger P."/>
            <person name="Mueller R.-W."/>
            <person name="Bruemmer F."/>
            <person name="Labrenz M."/>
            <person name="Spormann A.M."/>
            <person name="Op den Camp H."/>
            <person name="Overmann J."/>
            <person name="Amann R."/>
            <person name="Jetten M.S.M."/>
            <person name="Mascher T."/>
            <person name="Medema M.H."/>
            <person name="Devos D.P."/>
            <person name="Kaster A.-K."/>
            <person name="Ovreas L."/>
            <person name="Rohde M."/>
            <person name="Galperin M.Y."/>
            <person name="Jogler C."/>
        </authorList>
    </citation>
    <scope>NUCLEOTIDE SEQUENCE [LARGE SCALE GENOMIC DNA]</scope>
    <source>
        <strain evidence="4 5">ElP</strain>
    </source>
</reference>
<sequence precursor="true">MNRPTPSRAARLTALATLAALLTPDVGPACPVAPTAERPQENADVEADTDLDSPEARREDRESIRAAMRSFEAAFEARDAEALASHWTAQGEYLDEGGKRIRGRAALRAGFAAFFAATPEVTAEVRPGPIRFLSDGTAIEEGAVAVRRGPAEPETRAAYSALLVREGGRWLMAQLEESPGGGPSVGDLAWLVGEWRSAAGEAAEIRTTYEWAPGEAFLQAKFTLKERAMDLGGTQVIGHDPETGALHSWTFEAGGGIGEADWHPDGDHWVLEAAGTLTDGRTLFETNILRRVDDDTFTWQSIGRLLEDVELPDLPPVKVTRVEPQE</sequence>
<dbReference type="EMBL" id="CP036426">
    <property type="protein sequence ID" value="QDV32333.1"/>
    <property type="molecule type" value="Genomic_DNA"/>
</dbReference>
<feature type="compositionally biased region" description="Acidic residues" evidence="1">
    <location>
        <begin position="43"/>
        <end position="53"/>
    </location>
</feature>
<proteinExistence type="predicted"/>
<dbReference type="AlphaFoldDB" id="A0A518GUR9"/>
<dbReference type="Gene3D" id="3.10.450.50">
    <property type="match status" value="1"/>
</dbReference>
<feature type="signal peptide" evidence="2">
    <location>
        <begin position="1"/>
        <end position="29"/>
    </location>
</feature>
<dbReference type="InterPro" id="IPR011944">
    <property type="entry name" value="Steroid_delta5-4_isomerase"/>
</dbReference>
<name>A0A518GUR9_9BACT</name>
<keyword evidence="5" id="KW-1185">Reference proteome</keyword>
<feature type="region of interest" description="Disordered" evidence="1">
    <location>
        <begin position="27"/>
        <end position="60"/>
    </location>
</feature>
<dbReference type="InterPro" id="IPR027843">
    <property type="entry name" value="DUF4440"/>
</dbReference>
<evidence type="ECO:0000256" key="2">
    <source>
        <dbReference type="SAM" id="SignalP"/>
    </source>
</evidence>
<protein>
    <submittedName>
        <fullName evidence="4">SnoaL-like domain protein</fullName>
    </submittedName>
</protein>
<dbReference type="InterPro" id="IPR032710">
    <property type="entry name" value="NTF2-like_dom_sf"/>
</dbReference>
<organism evidence="4 5">
    <name type="scientific">Tautonia plasticadhaerens</name>
    <dbReference type="NCBI Taxonomy" id="2527974"/>
    <lineage>
        <taxon>Bacteria</taxon>
        <taxon>Pseudomonadati</taxon>
        <taxon>Planctomycetota</taxon>
        <taxon>Planctomycetia</taxon>
        <taxon>Isosphaerales</taxon>
        <taxon>Isosphaeraceae</taxon>
        <taxon>Tautonia</taxon>
    </lineage>
</organism>
<dbReference type="SUPFAM" id="SSF54427">
    <property type="entry name" value="NTF2-like"/>
    <property type="match status" value="1"/>
</dbReference>
<evidence type="ECO:0000256" key="1">
    <source>
        <dbReference type="SAM" id="MobiDB-lite"/>
    </source>
</evidence>
<feature type="chain" id="PRO_5022153691" evidence="2">
    <location>
        <begin position="30"/>
        <end position="326"/>
    </location>
</feature>
<keyword evidence="2" id="KW-0732">Signal</keyword>
<dbReference type="NCBIfam" id="TIGR02246">
    <property type="entry name" value="SgcJ/EcaC family oxidoreductase"/>
    <property type="match status" value="1"/>
</dbReference>
<accession>A0A518GUR9</accession>
<feature type="domain" description="DUF4440" evidence="3">
    <location>
        <begin position="64"/>
        <end position="172"/>
    </location>
</feature>
<gene>
    <name evidence="4" type="ORF">ElP_01610</name>
</gene>
<evidence type="ECO:0000259" key="3">
    <source>
        <dbReference type="Pfam" id="PF14534"/>
    </source>
</evidence>
<dbReference type="Pfam" id="PF14534">
    <property type="entry name" value="DUF4440"/>
    <property type="match status" value="1"/>
</dbReference>
<dbReference type="KEGG" id="tpla:ElP_01610"/>
<evidence type="ECO:0000313" key="5">
    <source>
        <dbReference type="Proteomes" id="UP000317835"/>
    </source>
</evidence>